<evidence type="ECO:0000256" key="11">
    <source>
        <dbReference type="ARBA" id="ARBA00023136"/>
    </source>
</evidence>
<keyword evidence="5" id="KW-0597">Phosphoprotein</keyword>
<dbReference type="PANTHER" id="PTHR34220">
    <property type="entry name" value="SENSOR HISTIDINE KINASE YPDA"/>
    <property type="match status" value="1"/>
</dbReference>
<dbReference type="Pfam" id="PF02518">
    <property type="entry name" value="HATPase_c"/>
    <property type="match status" value="1"/>
</dbReference>
<evidence type="ECO:0000313" key="15">
    <source>
        <dbReference type="EMBL" id="HCL02338.1"/>
    </source>
</evidence>
<dbReference type="SUPFAM" id="SSF103190">
    <property type="entry name" value="Sensory domain-like"/>
    <property type="match status" value="1"/>
</dbReference>
<feature type="domain" description="Histidine kinase" evidence="13">
    <location>
        <begin position="461"/>
        <end position="568"/>
    </location>
</feature>
<evidence type="ECO:0000256" key="4">
    <source>
        <dbReference type="ARBA" id="ARBA00022475"/>
    </source>
</evidence>
<dbReference type="PANTHER" id="PTHR34220:SF7">
    <property type="entry name" value="SENSOR HISTIDINE KINASE YPDA"/>
    <property type="match status" value="1"/>
</dbReference>
<dbReference type="GO" id="GO:0000155">
    <property type="term" value="F:phosphorelay sensor kinase activity"/>
    <property type="evidence" value="ECO:0007669"/>
    <property type="project" value="InterPro"/>
</dbReference>
<dbReference type="Pfam" id="PF06580">
    <property type="entry name" value="His_kinase"/>
    <property type="match status" value="1"/>
</dbReference>
<organism evidence="15 16">
    <name type="scientific">Lachnoclostridium phytofermentans</name>
    <dbReference type="NCBI Taxonomy" id="66219"/>
    <lineage>
        <taxon>Bacteria</taxon>
        <taxon>Bacillati</taxon>
        <taxon>Bacillota</taxon>
        <taxon>Clostridia</taxon>
        <taxon>Lachnospirales</taxon>
        <taxon>Lachnospiraceae</taxon>
    </lineage>
</organism>
<keyword evidence="6" id="KW-0808">Transferase</keyword>
<comment type="catalytic activity">
    <reaction evidence="1">
        <text>ATP + protein L-histidine = ADP + protein N-phospho-L-histidine.</text>
        <dbReference type="EC" id="2.7.13.3"/>
    </reaction>
</comment>
<dbReference type="Gene3D" id="6.10.340.10">
    <property type="match status" value="1"/>
</dbReference>
<keyword evidence="11 12" id="KW-0472">Membrane</keyword>
<dbReference type="InterPro" id="IPR033479">
    <property type="entry name" value="dCache_1"/>
</dbReference>
<protein>
    <recommendedName>
        <fullName evidence="3">histidine kinase</fullName>
        <ecNumber evidence="3">2.7.13.3</ecNumber>
    </recommendedName>
</protein>
<dbReference type="InterPro" id="IPR036890">
    <property type="entry name" value="HATPase_C_sf"/>
</dbReference>
<gene>
    <name evidence="15" type="ORF">DHW61_07975</name>
</gene>
<dbReference type="SUPFAM" id="SSF158472">
    <property type="entry name" value="HAMP domain-like"/>
    <property type="match status" value="1"/>
</dbReference>
<evidence type="ECO:0000256" key="8">
    <source>
        <dbReference type="ARBA" id="ARBA00022777"/>
    </source>
</evidence>
<evidence type="ECO:0000256" key="2">
    <source>
        <dbReference type="ARBA" id="ARBA00004651"/>
    </source>
</evidence>
<evidence type="ECO:0000256" key="10">
    <source>
        <dbReference type="ARBA" id="ARBA00023012"/>
    </source>
</evidence>
<accession>A0A3D2X7L4</accession>
<evidence type="ECO:0000256" key="9">
    <source>
        <dbReference type="ARBA" id="ARBA00022989"/>
    </source>
</evidence>
<evidence type="ECO:0000256" key="5">
    <source>
        <dbReference type="ARBA" id="ARBA00022553"/>
    </source>
</evidence>
<name>A0A3D2X7L4_9FIRM</name>
<feature type="domain" description="HAMP" evidence="14">
    <location>
        <begin position="300"/>
        <end position="354"/>
    </location>
</feature>
<dbReference type="InterPro" id="IPR029151">
    <property type="entry name" value="Sensor-like_sf"/>
</dbReference>
<dbReference type="Pfam" id="PF02743">
    <property type="entry name" value="dCache_1"/>
    <property type="match status" value="1"/>
</dbReference>
<dbReference type="InterPro" id="IPR005467">
    <property type="entry name" value="His_kinase_dom"/>
</dbReference>
<dbReference type="InterPro" id="IPR050640">
    <property type="entry name" value="Bact_2-comp_sensor_kinase"/>
</dbReference>
<dbReference type="InterPro" id="IPR010559">
    <property type="entry name" value="Sig_transdc_His_kin_internal"/>
</dbReference>
<keyword evidence="7 12" id="KW-0812">Transmembrane</keyword>
<evidence type="ECO:0000256" key="7">
    <source>
        <dbReference type="ARBA" id="ARBA00022692"/>
    </source>
</evidence>
<evidence type="ECO:0000256" key="1">
    <source>
        <dbReference type="ARBA" id="ARBA00000085"/>
    </source>
</evidence>
<dbReference type="CDD" id="cd06225">
    <property type="entry name" value="HAMP"/>
    <property type="match status" value="1"/>
</dbReference>
<comment type="caution">
    <text evidence="15">The sequence shown here is derived from an EMBL/GenBank/DDBJ whole genome shotgun (WGS) entry which is preliminary data.</text>
</comment>
<keyword evidence="8" id="KW-0418">Kinase</keyword>
<feature type="transmembrane region" description="Helical" evidence="12">
    <location>
        <begin position="276"/>
        <end position="298"/>
    </location>
</feature>
<dbReference type="PROSITE" id="PS51257">
    <property type="entry name" value="PROKAR_LIPOPROTEIN"/>
    <property type="match status" value="1"/>
</dbReference>
<sequence length="580" mass="66058">MKLHTKIALLFSICISFAFSCLLFMVRDRILTSNQIGLENLNTQIVESKANEIGSWLNQRISEIRVISQTEALRTMETKSLQTFIKRLNQNVGEHYGNEYGTFAAGTTNGLGYVSDELTIDISKRSYFQHAMSTDEEYVISTPLLSKTDSLPITLICYPIYNDENKKIGFINGAISLYKLSEITEGIDFYNGTSWIMDSEGNLYSTNPIQGISVAELANLVSHIKEPISKNVGIYSFKEEKGKEQVVFYSPIPYSNGWSLCTMTSLKELNLHTQHLIYTILVIWILVLAISIISCFLFSRTITAPIYKLSKAMQLVKDGNFVLPKQVISNKKDELAFLANNFYTMTEQISSLMDRIKEEEVAKRTAEFQVLQSQINPHFLYNTLDNLQWRAYDYNAIELSEMIEALSDFFRISLSDGKEFISVIKEIEHVRSYLFIQQKRYEDILDFRISYDPDVSAYVTIKLIVQPLVENALYHGIKPKLSPGIIAVRVLRKEDTIQIIVQDDGVGMSPAELKTLLRSLEQDAPCKGYGLHNIHRRIQMVYGKEYGITITSEEQIGTTATIIIPAVKEMQNNEKIINCR</sequence>
<dbReference type="Gene3D" id="3.30.450.20">
    <property type="entry name" value="PAS domain"/>
    <property type="match status" value="2"/>
</dbReference>
<dbReference type="GO" id="GO:0005886">
    <property type="term" value="C:plasma membrane"/>
    <property type="evidence" value="ECO:0007669"/>
    <property type="project" value="UniProtKB-SubCell"/>
</dbReference>
<dbReference type="SMART" id="SM00387">
    <property type="entry name" value="HATPase_c"/>
    <property type="match status" value="1"/>
</dbReference>
<dbReference type="InterPro" id="IPR003660">
    <property type="entry name" value="HAMP_dom"/>
</dbReference>
<dbReference type="SUPFAM" id="SSF55874">
    <property type="entry name" value="ATPase domain of HSP90 chaperone/DNA topoisomerase II/histidine kinase"/>
    <property type="match status" value="1"/>
</dbReference>
<evidence type="ECO:0000259" key="13">
    <source>
        <dbReference type="PROSITE" id="PS50109"/>
    </source>
</evidence>
<dbReference type="EMBL" id="DPVV01000259">
    <property type="protein sequence ID" value="HCL02338.1"/>
    <property type="molecule type" value="Genomic_DNA"/>
</dbReference>
<reference evidence="15 16" key="1">
    <citation type="journal article" date="2018" name="Nat. Biotechnol.">
        <title>A standardized bacterial taxonomy based on genome phylogeny substantially revises the tree of life.</title>
        <authorList>
            <person name="Parks D.H."/>
            <person name="Chuvochina M."/>
            <person name="Waite D.W."/>
            <person name="Rinke C."/>
            <person name="Skarshewski A."/>
            <person name="Chaumeil P.A."/>
            <person name="Hugenholtz P."/>
        </authorList>
    </citation>
    <scope>NUCLEOTIDE SEQUENCE [LARGE SCALE GENOMIC DNA]</scope>
    <source>
        <strain evidence="15">UBA11728</strain>
    </source>
</reference>
<keyword evidence="4" id="KW-1003">Cell membrane</keyword>
<dbReference type="PROSITE" id="PS50109">
    <property type="entry name" value="HIS_KIN"/>
    <property type="match status" value="1"/>
</dbReference>
<dbReference type="AlphaFoldDB" id="A0A3D2X7L4"/>
<keyword evidence="10" id="KW-0902">Two-component regulatory system</keyword>
<dbReference type="CDD" id="cd12914">
    <property type="entry name" value="PDC1_DGC_like"/>
    <property type="match status" value="1"/>
</dbReference>
<feature type="transmembrane region" description="Helical" evidence="12">
    <location>
        <begin position="7"/>
        <end position="26"/>
    </location>
</feature>
<dbReference type="PROSITE" id="PS50885">
    <property type="entry name" value="HAMP"/>
    <property type="match status" value="1"/>
</dbReference>
<dbReference type="Gene3D" id="3.30.565.10">
    <property type="entry name" value="Histidine kinase-like ATPase, C-terminal domain"/>
    <property type="match status" value="1"/>
</dbReference>
<dbReference type="InterPro" id="IPR003594">
    <property type="entry name" value="HATPase_dom"/>
</dbReference>
<keyword evidence="9 12" id="KW-1133">Transmembrane helix</keyword>
<evidence type="ECO:0000313" key="16">
    <source>
        <dbReference type="Proteomes" id="UP000262969"/>
    </source>
</evidence>
<dbReference type="EC" id="2.7.13.3" evidence="3"/>
<dbReference type="Proteomes" id="UP000262969">
    <property type="component" value="Unassembled WGS sequence"/>
</dbReference>
<evidence type="ECO:0000259" key="14">
    <source>
        <dbReference type="PROSITE" id="PS50885"/>
    </source>
</evidence>
<evidence type="ECO:0000256" key="12">
    <source>
        <dbReference type="SAM" id="Phobius"/>
    </source>
</evidence>
<proteinExistence type="predicted"/>
<comment type="subcellular location">
    <subcellularLocation>
        <location evidence="2">Cell membrane</location>
        <topology evidence="2">Multi-pass membrane protein</topology>
    </subcellularLocation>
</comment>
<evidence type="ECO:0000256" key="6">
    <source>
        <dbReference type="ARBA" id="ARBA00022679"/>
    </source>
</evidence>
<evidence type="ECO:0000256" key="3">
    <source>
        <dbReference type="ARBA" id="ARBA00012438"/>
    </source>
</evidence>